<feature type="compositionally biased region" description="Polar residues" evidence="4">
    <location>
        <begin position="398"/>
        <end position="408"/>
    </location>
</feature>
<keyword evidence="1" id="KW-0808">Transferase</keyword>
<dbReference type="GO" id="GO:0016020">
    <property type="term" value="C:membrane"/>
    <property type="evidence" value="ECO:0007669"/>
    <property type="project" value="InterPro"/>
</dbReference>
<dbReference type="AlphaFoldDB" id="A0A921SQ17"/>
<keyword evidence="5" id="KW-0812">Transmembrane</keyword>
<feature type="transmembrane region" description="Helical" evidence="5">
    <location>
        <begin position="135"/>
        <end position="154"/>
    </location>
</feature>
<evidence type="ECO:0000313" key="8">
    <source>
        <dbReference type="Proteomes" id="UP000784435"/>
    </source>
</evidence>
<dbReference type="EMBL" id="DYUK01000294">
    <property type="protein sequence ID" value="HJG81284.1"/>
    <property type="molecule type" value="Genomic_DNA"/>
</dbReference>
<dbReference type="SUPFAM" id="SSF55874">
    <property type="entry name" value="ATPase domain of HSP90 chaperone/DNA topoisomerase II/histidine kinase"/>
    <property type="match status" value="1"/>
</dbReference>
<dbReference type="GO" id="GO:0000155">
    <property type="term" value="F:phosphorelay sensor kinase activity"/>
    <property type="evidence" value="ECO:0007669"/>
    <property type="project" value="InterPro"/>
</dbReference>
<feature type="transmembrane region" description="Helical" evidence="5">
    <location>
        <begin position="14"/>
        <end position="32"/>
    </location>
</feature>
<dbReference type="PIRSF" id="PIRSF037434">
    <property type="entry name" value="STHK_ChrS"/>
    <property type="match status" value="1"/>
</dbReference>
<name>A0A921SQ17_9MICO</name>
<dbReference type="InterPro" id="IPR011712">
    <property type="entry name" value="Sig_transdc_His_kin_sub3_dim/P"/>
</dbReference>
<keyword evidence="5" id="KW-0472">Membrane</keyword>
<evidence type="ECO:0000259" key="6">
    <source>
        <dbReference type="PROSITE" id="PS50109"/>
    </source>
</evidence>
<dbReference type="InterPro" id="IPR005467">
    <property type="entry name" value="His_kinase_dom"/>
</dbReference>
<dbReference type="PANTHER" id="PTHR24421">
    <property type="entry name" value="NITRATE/NITRITE SENSOR PROTEIN NARX-RELATED"/>
    <property type="match status" value="1"/>
</dbReference>
<feature type="compositionally biased region" description="Basic and acidic residues" evidence="4">
    <location>
        <begin position="414"/>
        <end position="427"/>
    </location>
</feature>
<dbReference type="Gene3D" id="1.20.5.1930">
    <property type="match status" value="1"/>
</dbReference>
<keyword evidence="2 7" id="KW-0418">Kinase</keyword>
<feature type="domain" description="Histidine kinase" evidence="6">
    <location>
        <begin position="325"/>
        <end position="417"/>
    </location>
</feature>
<dbReference type="Proteomes" id="UP000784435">
    <property type="component" value="Unassembled WGS sequence"/>
</dbReference>
<keyword evidence="5" id="KW-1133">Transmembrane helix</keyword>
<accession>A0A921SQ17</accession>
<reference evidence="7" key="2">
    <citation type="submission" date="2021-09" db="EMBL/GenBank/DDBJ databases">
        <authorList>
            <person name="Gilroy R."/>
        </authorList>
    </citation>
    <scope>NUCLEOTIDE SEQUENCE</scope>
    <source>
        <strain evidence="7">ChiGjej5B5-7349</strain>
    </source>
</reference>
<reference evidence="7" key="1">
    <citation type="journal article" date="2021" name="PeerJ">
        <title>Extensive microbial diversity within the chicken gut microbiome revealed by metagenomics and culture.</title>
        <authorList>
            <person name="Gilroy R."/>
            <person name="Ravi A."/>
            <person name="Getino M."/>
            <person name="Pursley I."/>
            <person name="Horton D.L."/>
            <person name="Alikhan N.F."/>
            <person name="Baker D."/>
            <person name="Gharbi K."/>
            <person name="Hall N."/>
            <person name="Watson M."/>
            <person name="Adriaenssens E.M."/>
            <person name="Foster-Nyarko E."/>
            <person name="Jarju S."/>
            <person name="Secka A."/>
            <person name="Antonio M."/>
            <person name="Oren A."/>
            <person name="Chaudhuri R.R."/>
            <person name="La Ragione R."/>
            <person name="Hildebrand F."/>
            <person name="Pallen M.J."/>
        </authorList>
    </citation>
    <scope>NUCLEOTIDE SEQUENCE</scope>
    <source>
        <strain evidence="7">ChiGjej5B5-7349</strain>
    </source>
</reference>
<keyword evidence="3" id="KW-0902">Two-component regulatory system</keyword>
<evidence type="ECO:0000313" key="7">
    <source>
        <dbReference type="EMBL" id="HJG81284.1"/>
    </source>
</evidence>
<protein>
    <submittedName>
        <fullName evidence="7">Sensor histidine kinase</fullName>
    </submittedName>
</protein>
<feature type="transmembrane region" description="Helical" evidence="5">
    <location>
        <begin position="97"/>
        <end position="128"/>
    </location>
</feature>
<gene>
    <name evidence="7" type="ORF">K8V08_12820</name>
</gene>
<dbReference type="PROSITE" id="PS50109">
    <property type="entry name" value="HIS_KIN"/>
    <property type="match status" value="1"/>
</dbReference>
<dbReference type="InterPro" id="IPR017205">
    <property type="entry name" value="Sig_transdc_His_kinase_ChrS"/>
</dbReference>
<dbReference type="InterPro" id="IPR003594">
    <property type="entry name" value="HATPase_dom"/>
</dbReference>
<feature type="region of interest" description="Disordered" evidence="4">
    <location>
        <begin position="66"/>
        <end position="91"/>
    </location>
</feature>
<evidence type="ECO:0000256" key="5">
    <source>
        <dbReference type="SAM" id="Phobius"/>
    </source>
</evidence>
<evidence type="ECO:0000256" key="4">
    <source>
        <dbReference type="SAM" id="MobiDB-lite"/>
    </source>
</evidence>
<dbReference type="Gene3D" id="3.30.565.10">
    <property type="entry name" value="Histidine kinase-like ATPase, C-terminal domain"/>
    <property type="match status" value="1"/>
</dbReference>
<dbReference type="Pfam" id="PF02518">
    <property type="entry name" value="HATPase_c"/>
    <property type="match status" value="1"/>
</dbReference>
<dbReference type="CDD" id="cd16917">
    <property type="entry name" value="HATPase_UhpB-NarQ-NarX-like"/>
    <property type="match status" value="1"/>
</dbReference>
<dbReference type="SMART" id="SM00387">
    <property type="entry name" value="HATPase_c"/>
    <property type="match status" value="1"/>
</dbReference>
<evidence type="ECO:0000256" key="3">
    <source>
        <dbReference type="ARBA" id="ARBA00023012"/>
    </source>
</evidence>
<feature type="transmembrane region" description="Helical" evidence="5">
    <location>
        <begin position="44"/>
        <end position="63"/>
    </location>
</feature>
<dbReference type="InterPro" id="IPR036890">
    <property type="entry name" value="HATPase_C_sf"/>
</dbReference>
<evidence type="ECO:0000256" key="1">
    <source>
        <dbReference type="ARBA" id="ARBA00022679"/>
    </source>
</evidence>
<dbReference type="InterPro" id="IPR050482">
    <property type="entry name" value="Sensor_HK_TwoCompSys"/>
</dbReference>
<sequence length="427" mass="44207">MSDSSLSASTVARALQWCLHGLIVGLGVLVVVRALERDAVSPALAIGLVLAFEVVYVLGVVLLRDRSGSPSTGRRSGTGAGRSDTEPGRSGTPRAPLVWLAALTVLWIGTTVLAPDGAFLVFPLFFLVLHLLPDWWGPAGVFALALIAITALAAHRGLSVGGVTGPLVGAGVAVAIGVGVRTLVREVRAREQLVDRLLAAQAQLAETERAAGVETERTRMAAELHDTVAQSLSSIQLLLSAAERRLDDDAAGRREIALAKESAGAALAETRAFIRALSSPALAAATLPDALARVVAEADTVAEAAVAFRSQGTARSLPRSVDTTILRVVQGALGNAVAHAHAQTVTVALTYETGRAKVEIADDGRGFDPDGVRPSAESDSFGLDVMRGRVAAVGGTLSVDSSPGQGTRVTAVFRDADTTDRRGEHGR</sequence>
<feature type="compositionally biased region" description="Low complexity" evidence="4">
    <location>
        <begin position="68"/>
        <end position="77"/>
    </location>
</feature>
<organism evidence="7 8">
    <name type="scientific">Brevibacterium senegalense</name>
    <dbReference type="NCBI Taxonomy" id="1033736"/>
    <lineage>
        <taxon>Bacteria</taxon>
        <taxon>Bacillati</taxon>
        <taxon>Actinomycetota</taxon>
        <taxon>Actinomycetes</taxon>
        <taxon>Micrococcales</taxon>
        <taxon>Brevibacteriaceae</taxon>
        <taxon>Brevibacterium</taxon>
    </lineage>
</organism>
<dbReference type="GO" id="GO:0046983">
    <property type="term" value="F:protein dimerization activity"/>
    <property type="evidence" value="ECO:0007669"/>
    <property type="project" value="InterPro"/>
</dbReference>
<dbReference type="Pfam" id="PF07730">
    <property type="entry name" value="HisKA_3"/>
    <property type="match status" value="1"/>
</dbReference>
<feature type="transmembrane region" description="Helical" evidence="5">
    <location>
        <begin position="166"/>
        <end position="184"/>
    </location>
</feature>
<comment type="caution">
    <text evidence="7">The sequence shown here is derived from an EMBL/GenBank/DDBJ whole genome shotgun (WGS) entry which is preliminary data.</text>
</comment>
<evidence type="ECO:0000256" key="2">
    <source>
        <dbReference type="ARBA" id="ARBA00022777"/>
    </source>
</evidence>
<proteinExistence type="predicted"/>
<feature type="region of interest" description="Disordered" evidence="4">
    <location>
        <begin position="395"/>
        <end position="427"/>
    </location>
</feature>